<accession>A0A0L6VST8</accession>
<dbReference type="AlphaFoldDB" id="A0A0L6VST8"/>
<sequence length="96" mass="10854">MVSTPDTFKVSRSPNKNLYQIQLFKDFETQVADSCNKEFANTGPIILKSIASANPTIEWLAMIARTPKFLKKDKFQLLSQAHYKSCLNTVVNGRKS</sequence>
<name>A0A0L6VST8_9BASI</name>
<evidence type="ECO:0000313" key="2">
    <source>
        <dbReference type="Proteomes" id="UP000037035"/>
    </source>
</evidence>
<reference evidence="1 2" key="1">
    <citation type="submission" date="2015-08" db="EMBL/GenBank/DDBJ databases">
        <title>Next Generation Sequencing and Analysis of the Genome of Puccinia sorghi L Schw, the Causal Agent of Maize Common Rust.</title>
        <authorList>
            <person name="Rochi L."/>
            <person name="Burguener G."/>
            <person name="Darino M."/>
            <person name="Turjanski A."/>
            <person name="Kreff E."/>
            <person name="Dieguez M.J."/>
            <person name="Sacco F."/>
        </authorList>
    </citation>
    <scope>NUCLEOTIDE SEQUENCE [LARGE SCALE GENOMIC DNA]</scope>
    <source>
        <strain evidence="1 2">RO10H11247</strain>
    </source>
</reference>
<dbReference type="Proteomes" id="UP000037035">
    <property type="component" value="Unassembled WGS sequence"/>
</dbReference>
<proteinExistence type="predicted"/>
<dbReference type="OrthoDB" id="2507298at2759"/>
<gene>
    <name evidence="1" type="ORF">VP01_11032g1</name>
</gene>
<dbReference type="EMBL" id="LAVV01001147">
    <property type="protein sequence ID" value="KNZ63766.1"/>
    <property type="molecule type" value="Genomic_DNA"/>
</dbReference>
<evidence type="ECO:0000313" key="1">
    <source>
        <dbReference type="EMBL" id="KNZ63766.1"/>
    </source>
</evidence>
<organism evidence="1 2">
    <name type="scientific">Puccinia sorghi</name>
    <dbReference type="NCBI Taxonomy" id="27349"/>
    <lineage>
        <taxon>Eukaryota</taxon>
        <taxon>Fungi</taxon>
        <taxon>Dikarya</taxon>
        <taxon>Basidiomycota</taxon>
        <taxon>Pucciniomycotina</taxon>
        <taxon>Pucciniomycetes</taxon>
        <taxon>Pucciniales</taxon>
        <taxon>Pucciniaceae</taxon>
        <taxon>Puccinia</taxon>
    </lineage>
</organism>
<keyword evidence="2" id="KW-1185">Reference proteome</keyword>
<dbReference type="VEuPathDB" id="FungiDB:VP01_11032g1"/>
<comment type="caution">
    <text evidence="1">The sequence shown here is derived from an EMBL/GenBank/DDBJ whole genome shotgun (WGS) entry which is preliminary data.</text>
</comment>
<protein>
    <submittedName>
        <fullName evidence="1">Uncharacterized protein</fullName>
    </submittedName>
</protein>